<organism evidence="1 2">
    <name type="scientific">Paenisporosarcina quisquiliarum</name>
    <dbReference type="NCBI Taxonomy" id="365346"/>
    <lineage>
        <taxon>Bacteria</taxon>
        <taxon>Bacillati</taxon>
        <taxon>Bacillota</taxon>
        <taxon>Bacilli</taxon>
        <taxon>Bacillales</taxon>
        <taxon>Caryophanaceae</taxon>
        <taxon>Paenisporosarcina</taxon>
    </lineage>
</organism>
<comment type="caution">
    <text evidence="1">The sequence shown here is derived from an EMBL/GenBank/DDBJ whole genome shotgun (WGS) entry which is preliminary data.</text>
</comment>
<evidence type="ECO:0000313" key="1">
    <source>
        <dbReference type="EMBL" id="MCZ8536484.1"/>
    </source>
</evidence>
<name>A0A9X3LHG9_9BACL</name>
<sequence length="131" mass="13277">MTIEKKPCGCGGDNGTSAGEINPVVNAQQVLLPGCTPTVSAEVCVEAEVTVTPTVVALRPTVNCVGTPSLTRCRALGYTPSPTGTCTFTFSQVLCVNIPITFDATVEATRGVVACGNAFPVAGCPDDSTPA</sequence>
<dbReference type="Proteomes" id="UP001152173">
    <property type="component" value="Unassembled WGS sequence"/>
</dbReference>
<gene>
    <name evidence="1" type="ORF">M9R32_04725</name>
</gene>
<reference evidence="1" key="1">
    <citation type="submission" date="2022-05" db="EMBL/GenBank/DDBJ databases">
        <authorList>
            <person name="Colautti A."/>
            <person name="Iacumin L."/>
        </authorList>
    </citation>
    <scope>NUCLEOTIDE SEQUENCE</scope>
    <source>
        <strain evidence="1">SK 55</strain>
    </source>
</reference>
<dbReference type="AlphaFoldDB" id="A0A9X3LHG9"/>
<dbReference type="RefSeq" id="WP_269925585.1">
    <property type="nucleotide sequence ID" value="NZ_JAMKBJ010000003.1"/>
</dbReference>
<accession>A0A9X3LHG9</accession>
<protein>
    <submittedName>
        <fullName evidence="1">Uncharacterized protein</fullName>
    </submittedName>
</protein>
<dbReference type="EMBL" id="JAMKBJ010000003">
    <property type="protein sequence ID" value="MCZ8536484.1"/>
    <property type="molecule type" value="Genomic_DNA"/>
</dbReference>
<proteinExistence type="predicted"/>
<evidence type="ECO:0000313" key="2">
    <source>
        <dbReference type="Proteomes" id="UP001152173"/>
    </source>
</evidence>
<keyword evidence="2" id="KW-1185">Reference proteome</keyword>